<evidence type="ECO:0000313" key="8">
    <source>
        <dbReference type="EMBL" id="QDV07665.1"/>
    </source>
</evidence>
<dbReference type="InterPro" id="IPR014721">
    <property type="entry name" value="Ribsml_uS5_D2-typ_fold_subgr"/>
</dbReference>
<dbReference type="PANTHER" id="PTHR21569">
    <property type="entry name" value="RIBOSOMAL PROTEIN S9"/>
    <property type="match status" value="1"/>
</dbReference>
<dbReference type="NCBIfam" id="NF001099">
    <property type="entry name" value="PRK00132.1"/>
    <property type="match status" value="1"/>
</dbReference>
<keyword evidence="9" id="KW-1185">Reference proteome</keyword>
<evidence type="ECO:0000256" key="7">
    <source>
        <dbReference type="SAM" id="MobiDB-lite"/>
    </source>
</evidence>
<keyword evidence="3 5" id="KW-0687">Ribonucleoprotein</keyword>
<dbReference type="GO" id="GO:0006412">
    <property type="term" value="P:translation"/>
    <property type="evidence" value="ECO:0007669"/>
    <property type="project" value="UniProtKB-UniRule"/>
</dbReference>
<evidence type="ECO:0000256" key="3">
    <source>
        <dbReference type="ARBA" id="ARBA00023274"/>
    </source>
</evidence>
<dbReference type="Pfam" id="PF00380">
    <property type="entry name" value="Ribosomal_S9"/>
    <property type="match status" value="1"/>
</dbReference>
<feature type="compositionally biased region" description="Basic residues" evidence="7">
    <location>
        <begin position="113"/>
        <end position="132"/>
    </location>
</feature>
<gene>
    <name evidence="5 8" type="primary">rpsI</name>
    <name evidence="8" type="ORF">Poly30_31930</name>
</gene>
<comment type="similarity">
    <text evidence="1 5 6">Belongs to the universal ribosomal protein uS9 family.</text>
</comment>
<dbReference type="SUPFAM" id="SSF54211">
    <property type="entry name" value="Ribosomal protein S5 domain 2-like"/>
    <property type="match status" value="1"/>
</dbReference>
<dbReference type="OrthoDB" id="9803965at2"/>
<dbReference type="EMBL" id="CP036434">
    <property type="protein sequence ID" value="QDV07665.1"/>
    <property type="molecule type" value="Genomic_DNA"/>
</dbReference>
<dbReference type="HAMAP" id="MF_00532_B">
    <property type="entry name" value="Ribosomal_uS9_B"/>
    <property type="match status" value="1"/>
</dbReference>
<protein>
    <recommendedName>
        <fullName evidence="4 5">Small ribosomal subunit protein uS9</fullName>
    </recommendedName>
</protein>
<dbReference type="FunFam" id="3.30.230.10:FF:000001">
    <property type="entry name" value="30S ribosomal protein S9"/>
    <property type="match status" value="1"/>
</dbReference>
<evidence type="ECO:0000313" key="9">
    <source>
        <dbReference type="Proteomes" id="UP000320390"/>
    </source>
</evidence>
<dbReference type="InterPro" id="IPR020574">
    <property type="entry name" value="Ribosomal_uS9_CS"/>
</dbReference>
<dbReference type="RefSeq" id="WP_145198943.1">
    <property type="nucleotide sequence ID" value="NZ_CP036434.1"/>
</dbReference>
<evidence type="ECO:0000256" key="4">
    <source>
        <dbReference type="ARBA" id="ARBA00035259"/>
    </source>
</evidence>
<reference evidence="8 9" key="1">
    <citation type="submission" date="2019-02" db="EMBL/GenBank/DDBJ databases">
        <title>Deep-cultivation of Planctomycetes and their phenomic and genomic characterization uncovers novel biology.</title>
        <authorList>
            <person name="Wiegand S."/>
            <person name="Jogler M."/>
            <person name="Boedeker C."/>
            <person name="Pinto D."/>
            <person name="Vollmers J."/>
            <person name="Rivas-Marin E."/>
            <person name="Kohn T."/>
            <person name="Peeters S.H."/>
            <person name="Heuer A."/>
            <person name="Rast P."/>
            <person name="Oberbeckmann S."/>
            <person name="Bunk B."/>
            <person name="Jeske O."/>
            <person name="Meyerdierks A."/>
            <person name="Storesund J.E."/>
            <person name="Kallscheuer N."/>
            <person name="Luecker S."/>
            <person name="Lage O.M."/>
            <person name="Pohl T."/>
            <person name="Merkel B.J."/>
            <person name="Hornburger P."/>
            <person name="Mueller R.-W."/>
            <person name="Bruemmer F."/>
            <person name="Labrenz M."/>
            <person name="Spormann A.M."/>
            <person name="Op den Camp H."/>
            <person name="Overmann J."/>
            <person name="Amann R."/>
            <person name="Jetten M.S.M."/>
            <person name="Mascher T."/>
            <person name="Medema M.H."/>
            <person name="Devos D.P."/>
            <person name="Kaster A.-K."/>
            <person name="Ovreas L."/>
            <person name="Rohde M."/>
            <person name="Galperin M.Y."/>
            <person name="Jogler C."/>
        </authorList>
    </citation>
    <scope>NUCLEOTIDE SEQUENCE [LARGE SCALE GENOMIC DNA]</scope>
    <source>
        <strain evidence="8 9">Poly30</strain>
    </source>
</reference>
<dbReference type="Proteomes" id="UP000320390">
    <property type="component" value="Chromosome"/>
</dbReference>
<dbReference type="GO" id="GO:0003735">
    <property type="term" value="F:structural constituent of ribosome"/>
    <property type="evidence" value="ECO:0007669"/>
    <property type="project" value="InterPro"/>
</dbReference>
<dbReference type="Gene3D" id="3.30.230.10">
    <property type="match status" value="1"/>
</dbReference>
<name>A0A518EU93_9BACT</name>
<evidence type="ECO:0000256" key="1">
    <source>
        <dbReference type="ARBA" id="ARBA00005251"/>
    </source>
</evidence>
<dbReference type="InterPro" id="IPR020568">
    <property type="entry name" value="Ribosomal_Su5_D2-typ_SF"/>
</dbReference>
<keyword evidence="2 5" id="KW-0689">Ribosomal protein</keyword>
<dbReference type="AlphaFoldDB" id="A0A518EU93"/>
<sequence>MAVINPWTWGLGRRKSAIARVRLKSGAGGFVVNGKPIDEYFVTIQTRQRARQPLTVSDSLENYDVFCNVRGGGPSGQSEAVSLGIARALKSINPATFDTLRENSLLTRDSRMKERKKYGRRGARRGFQFSKR</sequence>
<evidence type="ECO:0000256" key="5">
    <source>
        <dbReference type="HAMAP-Rule" id="MF_00532"/>
    </source>
</evidence>
<dbReference type="InterPro" id="IPR000754">
    <property type="entry name" value="Ribosomal_uS9"/>
</dbReference>
<dbReference type="InterPro" id="IPR023035">
    <property type="entry name" value="Ribosomal_uS9_bac/plastid"/>
</dbReference>
<dbReference type="GO" id="GO:0003723">
    <property type="term" value="F:RNA binding"/>
    <property type="evidence" value="ECO:0007669"/>
    <property type="project" value="TreeGrafter"/>
</dbReference>
<feature type="region of interest" description="Disordered" evidence="7">
    <location>
        <begin position="109"/>
        <end position="132"/>
    </location>
</feature>
<dbReference type="PANTHER" id="PTHR21569:SF1">
    <property type="entry name" value="SMALL RIBOSOMAL SUBUNIT PROTEIN US9M"/>
    <property type="match status" value="1"/>
</dbReference>
<dbReference type="GO" id="GO:0022627">
    <property type="term" value="C:cytosolic small ribosomal subunit"/>
    <property type="evidence" value="ECO:0007669"/>
    <property type="project" value="TreeGrafter"/>
</dbReference>
<evidence type="ECO:0000256" key="6">
    <source>
        <dbReference type="RuleBase" id="RU003815"/>
    </source>
</evidence>
<organism evidence="8 9">
    <name type="scientific">Saltatorellus ferox</name>
    <dbReference type="NCBI Taxonomy" id="2528018"/>
    <lineage>
        <taxon>Bacteria</taxon>
        <taxon>Pseudomonadati</taxon>
        <taxon>Planctomycetota</taxon>
        <taxon>Planctomycetia</taxon>
        <taxon>Planctomycetia incertae sedis</taxon>
        <taxon>Saltatorellus</taxon>
    </lineage>
</organism>
<accession>A0A518EU93</accession>
<evidence type="ECO:0000256" key="2">
    <source>
        <dbReference type="ARBA" id="ARBA00022980"/>
    </source>
</evidence>
<dbReference type="PROSITE" id="PS00360">
    <property type="entry name" value="RIBOSOMAL_S9"/>
    <property type="match status" value="1"/>
</dbReference>
<proteinExistence type="inferred from homology"/>